<sequence>MISGAEASPHLHTYFGPTAA</sequence>
<feature type="region of interest" description="Disordered" evidence="1">
    <location>
        <begin position="1"/>
        <end position="20"/>
    </location>
</feature>
<reference evidence="2" key="2">
    <citation type="journal article" date="2015" name="Data Brief">
        <title>Shoot transcriptome of the giant reed, Arundo donax.</title>
        <authorList>
            <person name="Barrero R.A."/>
            <person name="Guerrero F.D."/>
            <person name="Moolhuijzen P."/>
            <person name="Goolsby J.A."/>
            <person name="Tidwell J."/>
            <person name="Bellgard S.E."/>
            <person name="Bellgard M.I."/>
        </authorList>
    </citation>
    <scope>NUCLEOTIDE SEQUENCE</scope>
    <source>
        <tissue evidence="2">Shoot tissue taken approximately 20 cm above the soil surface</tissue>
    </source>
</reference>
<accession>A0A0A9C023</accession>
<proteinExistence type="predicted"/>
<dbReference type="EMBL" id="GBRH01228969">
    <property type="protein sequence ID" value="JAD68926.1"/>
    <property type="molecule type" value="Transcribed_RNA"/>
</dbReference>
<name>A0A0A9C023_ARUDO</name>
<organism evidence="2">
    <name type="scientific">Arundo donax</name>
    <name type="common">Giant reed</name>
    <name type="synonym">Donax arundinaceus</name>
    <dbReference type="NCBI Taxonomy" id="35708"/>
    <lineage>
        <taxon>Eukaryota</taxon>
        <taxon>Viridiplantae</taxon>
        <taxon>Streptophyta</taxon>
        <taxon>Embryophyta</taxon>
        <taxon>Tracheophyta</taxon>
        <taxon>Spermatophyta</taxon>
        <taxon>Magnoliopsida</taxon>
        <taxon>Liliopsida</taxon>
        <taxon>Poales</taxon>
        <taxon>Poaceae</taxon>
        <taxon>PACMAD clade</taxon>
        <taxon>Arundinoideae</taxon>
        <taxon>Arundineae</taxon>
        <taxon>Arundo</taxon>
    </lineage>
</organism>
<evidence type="ECO:0000256" key="1">
    <source>
        <dbReference type="SAM" id="MobiDB-lite"/>
    </source>
</evidence>
<reference evidence="2" key="1">
    <citation type="submission" date="2014-09" db="EMBL/GenBank/DDBJ databases">
        <authorList>
            <person name="Magalhaes I.L.F."/>
            <person name="Oliveira U."/>
            <person name="Santos F.R."/>
            <person name="Vidigal T.H.D.A."/>
            <person name="Brescovit A.D."/>
            <person name="Santos A.J."/>
        </authorList>
    </citation>
    <scope>NUCLEOTIDE SEQUENCE</scope>
    <source>
        <tissue evidence="2">Shoot tissue taken approximately 20 cm above the soil surface</tissue>
    </source>
</reference>
<protein>
    <submittedName>
        <fullName evidence="2">Uncharacterized protein</fullName>
    </submittedName>
</protein>
<dbReference type="AlphaFoldDB" id="A0A0A9C023"/>
<evidence type="ECO:0000313" key="2">
    <source>
        <dbReference type="EMBL" id="JAD68926.1"/>
    </source>
</evidence>